<reference evidence="2 3" key="1">
    <citation type="submission" date="2019-08" db="EMBL/GenBank/DDBJ databases">
        <title>Draft genome sequences of two oriental melons (Cucumis melo L. var makuwa).</title>
        <authorList>
            <person name="Kwon S.-Y."/>
        </authorList>
    </citation>
    <scope>NUCLEOTIDE SEQUENCE [LARGE SCALE GENOMIC DNA]</scope>
    <source>
        <strain evidence="3">cv. Chang Bougi</strain>
        <tissue evidence="2">Leaf</tissue>
    </source>
</reference>
<protein>
    <submittedName>
        <fullName evidence="2">Chaperone protein DnaJ isoform X3</fullName>
    </submittedName>
</protein>
<dbReference type="InterPro" id="IPR008971">
    <property type="entry name" value="HSP40/DnaJ_pept-bd"/>
</dbReference>
<gene>
    <name evidence="2" type="ORF">E5676_scaffold248G00050</name>
</gene>
<evidence type="ECO:0000313" key="2">
    <source>
        <dbReference type="EMBL" id="TYJ98818.1"/>
    </source>
</evidence>
<dbReference type="EMBL" id="SSTD01017768">
    <property type="protein sequence ID" value="TYJ98818.1"/>
    <property type="molecule type" value="Genomic_DNA"/>
</dbReference>
<dbReference type="Pfam" id="PF01556">
    <property type="entry name" value="DnaJ_C"/>
    <property type="match status" value="1"/>
</dbReference>
<dbReference type="GO" id="GO:0042026">
    <property type="term" value="P:protein refolding"/>
    <property type="evidence" value="ECO:0007669"/>
    <property type="project" value="TreeGrafter"/>
</dbReference>
<accession>A0A5D3BKU7</accession>
<proteinExistence type="predicted"/>
<dbReference type="GO" id="GO:0051082">
    <property type="term" value="F:unfolded protein binding"/>
    <property type="evidence" value="ECO:0007669"/>
    <property type="project" value="InterPro"/>
</dbReference>
<dbReference type="PANTHER" id="PTHR43096">
    <property type="entry name" value="DNAJ HOMOLOG 1, MITOCHONDRIAL-RELATED"/>
    <property type="match status" value="1"/>
</dbReference>
<comment type="caution">
    <text evidence="2">The sequence shown here is derived from an EMBL/GenBank/DDBJ whole genome shotgun (WGS) entry which is preliminary data.</text>
</comment>
<dbReference type="GO" id="GO:0005737">
    <property type="term" value="C:cytoplasm"/>
    <property type="evidence" value="ECO:0007669"/>
    <property type="project" value="TreeGrafter"/>
</dbReference>
<feature type="domain" description="Chaperone DnaJ C-terminal" evidence="1">
    <location>
        <begin position="10"/>
        <end position="62"/>
    </location>
</feature>
<dbReference type="PANTHER" id="PTHR43096:SF65">
    <property type="entry name" value="CHAPERONE DNAJ C-TERMINAL DOMAIN-CONTAINING PROTEIN"/>
    <property type="match status" value="1"/>
</dbReference>
<dbReference type="SUPFAM" id="SSF49493">
    <property type="entry name" value="HSP40/DnaJ peptide-binding domain"/>
    <property type="match status" value="1"/>
</dbReference>
<evidence type="ECO:0000313" key="3">
    <source>
        <dbReference type="Proteomes" id="UP000321947"/>
    </source>
</evidence>
<dbReference type="Proteomes" id="UP000321947">
    <property type="component" value="Unassembled WGS sequence"/>
</dbReference>
<dbReference type="Gene3D" id="2.60.260.20">
    <property type="entry name" value="Urease metallochaperone UreE, N-terminal domain"/>
    <property type="match status" value="1"/>
</dbReference>
<organism evidence="2 3">
    <name type="scientific">Cucumis melo var. makuwa</name>
    <name type="common">Oriental melon</name>
    <dbReference type="NCBI Taxonomy" id="1194695"/>
    <lineage>
        <taxon>Eukaryota</taxon>
        <taxon>Viridiplantae</taxon>
        <taxon>Streptophyta</taxon>
        <taxon>Embryophyta</taxon>
        <taxon>Tracheophyta</taxon>
        <taxon>Spermatophyta</taxon>
        <taxon>Magnoliopsida</taxon>
        <taxon>eudicotyledons</taxon>
        <taxon>Gunneridae</taxon>
        <taxon>Pentapetalae</taxon>
        <taxon>rosids</taxon>
        <taxon>fabids</taxon>
        <taxon>Cucurbitales</taxon>
        <taxon>Cucurbitaceae</taxon>
        <taxon>Benincaseae</taxon>
        <taxon>Cucumis</taxon>
    </lineage>
</organism>
<evidence type="ECO:0000259" key="1">
    <source>
        <dbReference type="Pfam" id="PF01556"/>
    </source>
</evidence>
<dbReference type="AlphaFoldDB" id="A0A5D3BKU7"/>
<sequence length="139" mass="15346">MSSVTYNVKFVQVETVEGLKDLQIPAGVQPGDRVRLPFMGIPDINKPSVRGDHLFIVNVQIPKRIRSTLLISYARGLPQFSLLKSLLHSAAVTLEFACPAHCCFSSAARNQTLLRSATATLKSMSRRLLRGDLAAQIWL</sequence>
<dbReference type="InterPro" id="IPR002939">
    <property type="entry name" value="DnaJ_C"/>
</dbReference>
<name>A0A5D3BKU7_CUCMM</name>